<accession>A0A1J9QIB4</accession>
<comment type="caution">
    <text evidence="2">The sequence shown here is derived from an EMBL/GenBank/DDBJ whole genome shotgun (WGS) entry which is preliminary data.</text>
</comment>
<dbReference type="InterPro" id="IPR029498">
    <property type="entry name" value="HeLo_dom"/>
</dbReference>
<dbReference type="VEuPathDB" id="FungiDB:ACJ73_00362"/>
<evidence type="ECO:0000313" key="3">
    <source>
        <dbReference type="Proteomes" id="UP000242791"/>
    </source>
</evidence>
<dbReference type="OrthoDB" id="20872at2759"/>
<keyword evidence="3" id="KW-1185">Reference proteome</keyword>
<organism evidence="2 3">
    <name type="scientific">Blastomyces percursus</name>
    <dbReference type="NCBI Taxonomy" id="1658174"/>
    <lineage>
        <taxon>Eukaryota</taxon>
        <taxon>Fungi</taxon>
        <taxon>Dikarya</taxon>
        <taxon>Ascomycota</taxon>
        <taxon>Pezizomycotina</taxon>
        <taxon>Eurotiomycetes</taxon>
        <taxon>Eurotiomycetidae</taxon>
        <taxon>Onygenales</taxon>
        <taxon>Ajellomycetaceae</taxon>
        <taxon>Blastomyces</taxon>
    </lineage>
</organism>
<dbReference type="EMBL" id="LGTZ01000024">
    <property type="protein sequence ID" value="OJD28232.1"/>
    <property type="molecule type" value="Genomic_DNA"/>
</dbReference>
<proteinExistence type="predicted"/>
<name>A0A1J9QIB4_9EURO</name>
<dbReference type="STRING" id="1658174.A0A1J9QIB4"/>
<evidence type="ECO:0000313" key="2">
    <source>
        <dbReference type="EMBL" id="OJD28232.1"/>
    </source>
</evidence>
<feature type="domain" description="Prion-inhibition and propagation HeLo" evidence="1">
    <location>
        <begin position="46"/>
        <end position="187"/>
    </location>
</feature>
<evidence type="ECO:0000259" key="1">
    <source>
        <dbReference type="Pfam" id="PF14479"/>
    </source>
</evidence>
<dbReference type="Gene3D" id="1.20.120.1020">
    <property type="entry name" value="Prion-inhibition and propagation, HeLo domain"/>
    <property type="match status" value="1"/>
</dbReference>
<dbReference type="Pfam" id="PF14479">
    <property type="entry name" value="HeLo"/>
    <property type="match status" value="1"/>
</dbReference>
<dbReference type="AlphaFoldDB" id="A0A1J9QIB4"/>
<reference evidence="2 3" key="1">
    <citation type="submission" date="2015-08" db="EMBL/GenBank/DDBJ databases">
        <title>Emmonsia species relationships and genome sequence.</title>
        <authorList>
            <person name="Cuomo C.A."/>
            <person name="Schwartz I.S."/>
            <person name="Kenyon C."/>
            <person name="De Hoog G.S."/>
            <person name="Govender N.P."/>
            <person name="Botha A."/>
            <person name="Moreno L."/>
            <person name="De Vries M."/>
            <person name="Munoz J.F."/>
            <person name="Stielow J.B."/>
        </authorList>
    </citation>
    <scope>NUCLEOTIDE SEQUENCE [LARGE SCALE GENOMIC DNA]</scope>
    <source>
        <strain evidence="2 3">EI222</strain>
    </source>
</reference>
<sequence>MATLNQPDGREPIISISAAWNSFIKLSGGFDLKPNEEDIVQLLLVSNLEITKVRLFAWGKEPIGERVLRHMLAVEKIFDLFKSTREFHGMTIFATSSVTTDGGNGGEPAPATALEDMSSALKQCYKALHRSMDNWSSVEFNSRIMWSVHDKSEFGLFVSAFGNAVESLLASFPDLKRDMQETVRDAIPYDGDAAGSNVLEQLLQQASSPAEAYQDAIVEVVSLLKSIISTSGDYHIPAIAGIKYIFIQLTQDSPMTKAEWKAASAQHRAAIKFSAAMCLLGEGRLVIIVN</sequence>
<dbReference type="Proteomes" id="UP000242791">
    <property type="component" value="Unassembled WGS sequence"/>
</dbReference>
<protein>
    <recommendedName>
        <fullName evidence="1">Prion-inhibition and propagation HeLo domain-containing protein</fullName>
    </recommendedName>
</protein>
<dbReference type="InterPro" id="IPR038305">
    <property type="entry name" value="HeLo_sf"/>
</dbReference>
<gene>
    <name evidence="2" type="ORF">ACJ73_00362</name>
</gene>